<dbReference type="EMBL" id="RHJS01000002">
    <property type="protein sequence ID" value="RRK30981.1"/>
    <property type="molecule type" value="Genomic_DNA"/>
</dbReference>
<reference evidence="6" key="1">
    <citation type="submission" date="2018-10" db="EMBL/GenBank/DDBJ databases">
        <title>Schaedlerella arabinophila gen. nov. sp. nov., isolated from the mouse intestinal tract and comparative analysis with the genome of the closely related altered Schaedler flora strain ASF502.</title>
        <authorList>
            <person name="Miyake S."/>
            <person name="Soh M."/>
            <person name="Seedorf H."/>
        </authorList>
    </citation>
    <scope>NUCLEOTIDE SEQUENCE [LARGE SCALE GENOMIC DNA]</scope>
    <source>
        <strain evidence="6">DSM 106076</strain>
    </source>
</reference>
<dbReference type="Gene3D" id="3.40.190.290">
    <property type="match status" value="1"/>
</dbReference>
<dbReference type="PANTHER" id="PTHR30346">
    <property type="entry name" value="TRANSCRIPTIONAL DUAL REGULATOR HCAR-RELATED"/>
    <property type="match status" value="1"/>
</dbReference>
<dbReference type="GO" id="GO:0003700">
    <property type="term" value="F:DNA-binding transcription factor activity"/>
    <property type="evidence" value="ECO:0007669"/>
    <property type="project" value="InterPro"/>
</dbReference>
<dbReference type="InterPro" id="IPR036388">
    <property type="entry name" value="WH-like_DNA-bd_sf"/>
</dbReference>
<dbReference type="SUPFAM" id="SSF46785">
    <property type="entry name" value="Winged helix' DNA-binding domain"/>
    <property type="match status" value="1"/>
</dbReference>
<evidence type="ECO:0000256" key="1">
    <source>
        <dbReference type="ARBA" id="ARBA00009437"/>
    </source>
</evidence>
<comment type="similarity">
    <text evidence="1">Belongs to the LysR transcriptional regulatory family.</text>
</comment>
<dbReference type="GO" id="GO:0032993">
    <property type="term" value="C:protein-DNA complex"/>
    <property type="evidence" value="ECO:0007669"/>
    <property type="project" value="TreeGrafter"/>
</dbReference>
<dbReference type="AlphaFoldDB" id="A0A3R8JKG7"/>
<dbReference type="CDD" id="cd05466">
    <property type="entry name" value="PBP2_LTTR_substrate"/>
    <property type="match status" value="1"/>
</dbReference>
<evidence type="ECO:0000256" key="4">
    <source>
        <dbReference type="ARBA" id="ARBA00023163"/>
    </source>
</evidence>
<keyword evidence="2" id="KW-0805">Transcription regulation</keyword>
<dbReference type="PRINTS" id="PR00039">
    <property type="entry name" value="HTHLYSR"/>
</dbReference>
<evidence type="ECO:0000259" key="5">
    <source>
        <dbReference type="PROSITE" id="PS50931"/>
    </source>
</evidence>
<keyword evidence="4" id="KW-0804">Transcription</keyword>
<keyword evidence="3" id="KW-0238">DNA-binding</keyword>
<dbReference type="InterPro" id="IPR036390">
    <property type="entry name" value="WH_DNA-bd_sf"/>
</dbReference>
<evidence type="ECO:0000256" key="3">
    <source>
        <dbReference type="ARBA" id="ARBA00023125"/>
    </source>
</evidence>
<dbReference type="Pfam" id="PF00126">
    <property type="entry name" value="HTH_1"/>
    <property type="match status" value="1"/>
</dbReference>
<accession>A0A3R8JKG7</accession>
<comment type="caution">
    <text evidence="6">The sequence shown here is derived from an EMBL/GenBank/DDBJ whole genome shotgun (WGS) entry which is preliminary data.</text>
</comment>
<protein>
    <submittedName>
        <fullName evidence="6">LysR family transcriptional regulator</fullName>
    </submittedName>
</protein>
<keyword evidence="7" id="KW-1185">Reference proteome</keyword>
<proteinExistence type="inferred from homology"/>
<dbReference type="Pfam" id="PF03466">
    <property type="entry name" value="LysR_substrate"/>
    <property type="match status" value="1"/>
</dbReference>
<dbReference type="InterPro" id="IPR000847">
    <property type="entry name" value="LysR_HTH_N"/>
</dbReference>
<evidence type="ECO:0000313" key="7">
    <source>
        <dbReference type="Proteomes" id="UP000274920"/>
    </source>
</evidence>
<dbReference type="Gene3D" id="1.10.10.10">
    <property type="entry name" value="Winged helix-like DNA-binding domain superfamily/Winged helix DNA-binding domain"/>
    <property type="match status" value="1"/>
</dbReference>
<sequence length="291" mass="33709">MDISYVLEFVVLADTKSFSAASYQLHMSQAALSKHIQSMERELGHPLFIRTTRNVEISEYGQIYLPYARQISENVRKAEAARIAFEKRSDARTIIGVVHNPDLFMATELISGFRREYPGIPIQIFEGSLKELRREFLMGRLHIISMAYSTWEKAQNHFIPAGKSRLTALIPKDHFLAEYESIPLRHLGNVPLLVPEQTSFPYQYLLHFFQQEEIHPDIVYQGNTTGVKHLLKEGMGIFIQDEAIAKTQMDENLVIRRLEPDISYTFGLEYQDHLTKNERIYVNYIKKMLAV</sequence>
<evidence type="ECO:0000256" key="2">
    <source>
        <dbReference type="ARBA" id="ARBA00023015"/>
    </source>
</evidence>
<name>A0A3R8JKG7_9FIRM</name>
<dbReference type="GO" id="GO:0003677">
    <property type="term" value="F:DNA binding"/>
    <property type="evidence" value="ECO:0007669"/>
    <property type="project" value="UniProtKB-KW"/>
</dbReference>
<gene>
    <name evidence="6" type="ORF">EBB54_06060</name>
</gene>
<evidence type="ECO:0000313" key="6">
    <source>
        <dbReference type="EMBL" id="RRK30981.1"/>
    </source>
</evidence>
<dbReference type="RefSeq" id="WP_125126741.1">
    <property type="nucleotide sequence ID" value="NZ_RHJS01000002.1"/>
</dbReference>
<dbReference type="Proteomes" id="UP000274920">
    <property type="component" value="Unassembled WGS sequence"/>
</dbReference>
<dbReference type="SUPFAM" id="SSF53850">
    <property type="entry name" value="Periplasmic binding protein-like II"/>
    <property type="match status" value="1"/>
</dbReference>
<dbReference type="FunFam" id="1.10.10.10:FF:000001">
    <property type="entry name" value="LysR family transcriptional regulator"/>
    <property type="match status" value="1"/>
</dbReference>
<feature type="domain" description="HTH lysR-type" evidence="5">
    <location>
        <begin position="1"/>
        <end position="58"/>
    </location>
</feature>
<dbReference type="InterPro" id="IPR005119">
    <property type="entry name" value="LysR_subst-bd"/>
</dbReference>
<dbReference type="PANTHER" id="PTHR30346:SF0">
    <property type="entry name" value="HCA OPERON TRANSCRIPTIONAL ACTIVATOR HCAR"/>
    <property type="match status" value="1"/>
</dbReference>
<dbReference type="PROSITE" id="PS50931">
    <property type="entry name" value="HTH_LYSR"/>
    <property type="match status" value="1"/>
</dbReference>
<organism evidence="6 7">
    <name type="scientific">Schaedlerella arabinosiphila</name>
    <dbReference type="NCBI Taxonomy" id="2044587"/>
    <lineage>
        <taxon>Bacteria</taxon>
        <taxon>Bacillati</taxon>
        <taxon>Bacillota</taxon>
        <taxon>Clostridia</taxon>
        <taxon>Lachnospirales</taxon>
        <taxon>Lachnospiraceae</taxon>
        <taxon>Schaedlerella</taxon>
    </lineage>
</organism>